<accession>A0A9X3HER6</accession>
<reference evidence="1" key="1">
    <citation type="submission" date="2022-07" db="EMBL/GenBank/DDBJ databases">
        <title>Parvimonas micra travels from the subgingival sulcus of the human oral cavity to the colorectal adenocarcinoma.</title>
        <authorList>
            <person name="Conde-Perez K."/>
            <person name="Buetas E."/>
            <person name="Aja-Macaya P."/>
            <person name="Martin-De Arribas E."/>
            <person name="Iglesias-Corras I."/>
            <person name="Trigo-Tasende N."/>
            <person name="Nasser-Ali M."/>
            <person name="Estevez L.S."/>
            <person name="Rumbo-Feal S."/>
            <person name="Otero-Alen B."/>
            <person name="Noguera J.F."/>
            <person name="Concha A."/>
            <person name="Pardinas-Lopez S."/>
            <person name="Carda-Dieguez M."/>
            <person name="Gomez-Randulfe I."/>
            <person name="Martinez-Lago N."/>
            <person name="Ladra S."/>
            <person name="Aparicio L.A."/>
            <person name="Bou G."/>
            <person name="Mira A."/>
            <person name="Vallejo J.A."/>
            <person name="Poza M."/>
        </authorList>
    </citation>
    <scope>NUCLEOTIDE SEQUENCE</scope>
    <source>
        <strain evidence="1">PM79KC-AC-4</strain>
    </source>
</reference>
<gene>
    <name evidence="1" type="ORF">NND69_03190</name>
</gene>
<organism evidence="1 2">
    <name type="scientific">Parvimonas micra</name>
    <dbReference type="NCBI Taxonomy" id="33033"/>
    <lineage>
        <taxon>Bacteria</taxon>
        <taxon>Bacillati</taxon>
        <taxon>Bacillota</taxon>
        <taxon>Tissierellia</taxon>
        <taxon>Tissierellales</taxon>
        <taxon>Peptoniphilaceae</taxon>
        <taxon>Parvimonas</taxon>
    </lineage>
</organism>
<dbReference type="EMBL" id="JANDZV010000002">
    <property type="protein sequence ID" value="MCZ7407368.1"/>
    <property type="molecule type" value="Genomic_DNA"/>
</dbReference>
<proteinExistence type="predicted"/>
<name>A0A9X3HER6_9FIRM</name>
<protein>
    <submittedName>
        <fullName evidence="1">Uncharacterized protein</fullName>
    </submittedName>
</protein>
<evidence type="ECO:0000313" key="2">
    <source>
        <dbReference type="Proteomes" id="UP001141458"/>
    </source>
</evidence>
<evidence type="ECO:0000313" key="1">
    <source>
        <dbReference type="EMBL" id="MCZ7407368.1"/>
    </source>
</evidence>
<comment type="caution">
    <text evidence="1">The sequence shown here is derived from an EMBL/GenBank/DDBJ whole genome shotgun (WGS) entry which is preliminary data.</text>
</comment>
<dbReference type="AlphaFoldDB" id="A0A9X3HER6"/>
<dbReference type="Proteomes" id="UP001141458">
    <property type="component" value="Unassembled WGS sequence"/>
</dbReference>
<sequence>MATDYYRLLMDECTEDLILREGQIISSLINNVRDSAIVLSLIPFIGLYCKSSKEYLNISSLDFEFEKYIKDLRNGLKIFTGKYSKGLKMIIESDKEEDEKYRNKLRFSFLKKMNIHNNLGIYFTEQGNIIFNTELGNFYLKTDCKKRPYDIGVALGCEVRHILTKQYGKKDYINESFKFNSVPRYGYIDINSNKNNIVFNHEFDKETNLRLLHMISMIGSVNNLILPVFKDKNTWSLRILYVTVHNVFMGIKQMNNHFSQNKTCKIRHLEIGDELNLLSSEFRNCMMHYNLYDKKGNVSINQRVFDKCLPLYGLVESYNSGMDYETYYDKLYNFAKKLENYLLLYFNVDKSKICWDWN</sequence>
<dbReference type="RefSeq" id="WP_269720647.1">
    <property type="nucleotide sequence ID" value="NZ_CP101408.1"/>
</dbReference>